<keyword evidence="12" id="KW-1015">Disulfide bond</keyword>
<feature type="region of interest" description="Disordered" evidence="16">
    <location>
        <begin position="120"/>
        <end position="169"/>
    </location>
</feature>
<evidence type="ECO:0000256" key="9">
    <source>
        <dbReference type="ARBA" id="ARBA00022729"/>
    </source>
</evidence>
<dbReference type="GO" id="GO:0005576">
    <property type="term" value="C:extracellular region"/>
    <property type="evidence" value="ECO:0007669"/>
    <property type="project" value="UniProtKB-SubCell"/>
</dbReference>
<evidence type="ECO:0000256" key="4">
    <source>
        <dbReference type="ARBA" id="ARBA00022475"/>
    </source>
</evidence>
<dbReference type="InterPro" id="IPR051735">
    <property type="entry name" value="CFEM_domain"/>
</dbReference>
<sequence>MKTFAITSIIALASVATAQFDNIPSCALTCFIGPLTTDGCSALTDFACHCKQGAKLLATVQPCVEGACSAADKETTIAAVEKTCADAGAPIEIPDAPSASSAAPSSAAASSIVPSSAAPSSSVVSATPSGPESSSAPQATGSASASPTATATVSTPANGTASATPTPSEYTGAAAQATQAAGLLGAAALALLAL</sequence>
<dbReference type="Pfam" id="PF05730">
    <property type="entry name" value="CFEM"/>
    <property type="match status" value="1"/>
</dbReference>
<dbReference type="EMBL" id="KZ107853">
    <property type="protein sequence ID" value="OSS45638.1"/>
    <property type="molecule type" value="Genomic_DNA"/>
</dbReference>
<dbReference type="STRING" id="105696.A0A1Y2LRR5"/>
<keyword evidence="11" id="KW-0472">Membrane</keyword>
<feature type="signal peptide" evidence="17">
    <location>
        <begin position="1"/>
        <end position="18"/>
    </location>
</feature>
<dbReference type="AlphaFoldDB" id="A0A1Y2LRR5"/>
<evidence type="ECO:0000256" key="12">
    <source>
        <dbReference type="ARBA" id="ARBA00023157"/>
    </source>
</evidence>
<evidence type="ECO:0000256" key="2">
    <source>
        <dbReference type="ARBA" id="ARBA00004613"/>
    </source>
</evidence>
<dbReference type="OMA" id="HCQKPEL"/>
<reference evidence="19 20" key="1">
    <citation type="journal article" date="2017" name="Genome Announc.">
        <title>Genome sequence of the saprophytic ascomycete Epicoccum nigrum ICMP 19927 strain isolated from New Zealand.</title>
        <authorList>
            <person name="Fokin M."/>
            <person name="Fleetwood D."/>
            <person name="Weir B.S."/>
            <person name="Villas-Boas S.G."/>
        </authorList>
    </citation>
    <scope>NUCLEOTIDE SEQUENCE [LARGE SCALE GENOMIC DNA]</scope>
    <source>
        <strain evidence="19 20">ICMP 19927</strain>
    </source>
</reference>
<dbReference type="PANTHER" id="PTHR37928:SF2">
    <property type="entry name" value="GPI ANCHORED CFEM DOMAIN PROTEIN (AFU_ORTHOLOGUE AFUA_6G10580)"/>
    <property type="match status" value="1"/>
</dbReference>
<evidence type="ECO:0000313" key="20">
    <source>
        <dbReference type="Proteomes" id="UP000193240"/>
    </source>
</evidence>
<evidence type="ECO:0000313" key="19">
    <source>
        <dbReference type="EMBL" id="OSS45638.1"/>
    </source>
</evidence>
<dbReference type="PANTHER" id="PTHR37928">
    <property type="entry name" value="CFEM DOMAIN PROTEIN (AFU_ORTHOLOGUE AFUA_6G14090)"/>
    <property type="match status" value="1"/>
</dbReference>
<evidence type="ECO:0000256" key="8">
    <source>
        <dbReference type="ARBA" id="ARBA00022723"/>
    </source>
</evidence>
<dbReference type="Proteomes" id="UP000193240">
    <property type="component" value="Unassembled WGS sequence"/>
</dbReference>
<keyword evidence="9 17" id="KW-0732">Signal</keyword>
<evidence type="ECO:0000256" key="17">
    <source>
        <dbReference type="SAM" id="SignalP"/>
    </source>
</evidence>
<dbReference type="GO" id="GO:0098552">
    <property type="term" value="C:side of membrane"/>
    <property type="evidence" value="ECO:0007669"/>
    <property type="project" value="UniProtKB-KW"/>
</dbReference>
<keyword evidence="6 15" id="KW-0349">Heme</keyword>
<evidence type="ECO:0000256" key="10">
    <source>
        <dbReference type="ARBA" id="ARBA00023004"/>
    </source>
</evidence>
<dbReference type="GO" id="GO:0046872">
    <property type="term" value="F:metal ion binding"/>
    <property type="evidence" value="ECO:0007669"/>
    <property type="project" value="UniProtKB-UniRule"/>
</dbReference>
<evidence type="ECO:0000256" key="14">
    <source>
        <dbReference type="ARBA" id="ARBA00023288"/>
    </source>
</evidence>
<feature type="domain" description="CFEM" evidence="18">
    <location>
        <begin position="1"/>
        <end position="111"/>
    </location>
</feature>
<dbReference type="PROSITE" id="PS52012">
    <property type="entry name" value="CFEM"/>
    <property type="match status" value="1"/>
</dbReference>
<feature type="chain" id="PRO_5012847523" description="CFEM domain-containing protein" evidence="17">
    <location>
        <begin position="19"/>
        <end position="194"/>
    </location>
</feature>
<gene>
    <name evidence="19" type="ORF">B5807_09488</name>
</gene>
<evidence type="ECO:0000256" key="6">
    <source>
        <dbReference type="ARBA" id="ARBA00022617"/>
    </source>
</evidence>
<keyword evidence="5" id="KW-0964">Secreted</keyword>
<evidence type="ECO:0000256" key="11">
    <source>
        <dbReference type="ARBA" id="ARBA00023136"/>
    </source>
</evidence>
<keyword evidence="4" id="KW-1003">Cell membrane</keyword>
<keyword evidence="13" id="KW-0325">Glycoprotein</keyword>
<evidence type="ECO:0000256" key="16">
    <source>
        <dbReference type="SAM" id="MobiDB-lite"/>
    </source>
</evidence>
<keyword evidence="8 15" id="KW-0479">Metal-binding</keyword>
<comment type="subcellular location">
    <subcellularLocation>
        <location evidence="1">Cell membrane</location>
        <topology evidence="1">Lipid-anchor</topology>
        <topology evidence="1">GPI-anchor</topology>
    </subcellularLocation>
    <subcellularLocation>
        <location evidence="2">Secreted</location>
    </subcellularLocation>
</comment>
<evidence type="ECO:0000256" key="3">
    <source>
        <dbReference type="ARBA" id="ARBA00010031"/>
    </source>
</evidence>
<keyword evidence="10 15" id="KW-0408">Iron</keyword>
<evidence type="ECO:0000259" key="18">
    <source>
        <dbReference type="PROSITE" id="PS52012"/>
    </source>
</evidence>
<feature type="compositionally biased region" description="Low complexity" evidence="16">
    <location>
        <begin position="120"/>
        <end position="157"/>
    </location>
</feature>
<protein>
    <recommendedName>
        <fullName evidence="18">CFEM domain-containing protein</fullName>
    </recommendedName>
</protein>
<organism evidence="19 20">
    <name type="scientific">Epicoccum nigrum</name>
    <name type="common">Soil fungus</name>
    <name type="synonym">Epicoccum purpurascens</name>
    <dbReference type="NCBI Taxonomy" id="105696"/>
    <lineage>
        <taxon>Eukaryota</taxon>
        <taxon>Fungi</taxon>
        <taxon>Dikarya</taxon>
        <taxon>Ascomycota</taxon>
        <taxon>Pezizomycotina</taxon>
        <taxon>Dothideomycetes</taxon>
        <taxon>Pleosporomycetidae</taxon>
        <taxon>Pleosporales</taxon>
        <taxon>Pleosporineae</taxon>
        <taxon>Didymellaceae</taxon>
        <taxon>Epicoccum</taxon>
    </lineage>
</organism>
<comment type="caution">
    <text evidence="15">Lacks conserved residue(s) required for the propagation of feature annotation.</text>
</comment>
<comment type="similarity">
    <text evidence="3">Belongs to the RBT5 family.</text>
</comment>
<dbReference type="InParanoid" id="A0A1Y2LRR5"/>
<dbReference type="InterPro" id="IPR008427">
    <property type="entry name" value="Extracellular_membr_CFEM_dom"/>
</dbReference>
<keyword evidence="20" id="KW-1185">Reference proteome</keyword>
<dbReference type="SMART" id="SM00747">
    <property type="entry name" value="CFEM"/>
    <property type="match status" value="1"/>
</dbReference>
<accession>A0A1Y2LRR5</accession>
<proteinExistence type="inferred from homology"/>
<dbReference type="GO" id="GO:0005886">
    <property type="term" value="C:plasma membrane"/>
    <property type="evidence" value="ECO:0007669"/>
    <property type="project" value="UniProtKB-SubCell"/>
</dbReference>
<evidence type="ECO:0000256" key="13">
    <source>
        <dbReference type="ARBA" id="ARBA00023180"/>
    </source>
</evidence>
<evidence type="ECO:0000256" key="15">
    <source>
        <dbReference type="PROSITE-ProRule" id="PRU01356"/>
    </source>
</evidence>
<evidence type="ECO:0000256" key="1">
    <source>
        <dbReference type="ARBA" id="ARBA00004609"/>
    </source>
</evidence>
<evidence type="ECO:0000256" key="7">
    <source>
        <dbReference type="ARBA" id="ARBA00022622"/>
    </source>
</evidence>
<name>A0A1Y2LRR5_EPING</name>
<feature type="compositionally biased region" description="Polar residues" evidence="16">
    <location>
        <begin position="158"/>
        <end position="169"/>
    </location>
</feature>
<keyword evidence="7" id="KW-0336">GPI-anchor</keyword>
<evidence type="ECO:0000256" key="5">
    <source>
        <dbReference type="ARBA" id="ARBA00022525"/>
    </source>
</evidence>
<keyword evidence="14" id="KW-0449">Lipoprotein</keyword>
<feature type="binding site" description="axial binding residue" evidence="15">
    <location>
        <position position="45"/>
    </location>
    <ligand>
        <name>heme</name>
        <dbReference type="ChEBI" id="CHEBI:30413"/>
    </ligand>
    <ligandPart>
        <name>Fe</name>
        <dbReference type="ChEBI" id="CHEBI:18248"/>
    </ligandPart>
</feature>